<dbReference type="SUPFAM" id="SSF55874">
    <property type="entry name" value="ATPase domain of HSP90 chaperone/DNA topoisomerase II/histidine kinase"/>
    <property type="match status" value="1"/>
</dbReference>
<evidence type="ECO:0000259" key="2">
    <source>
        <dbReference type="Pfam" id="PF13581"/>
    </source>
</evidence>
<name>A0ABP8BZS1_9ACTN</name>
<dbReference type="InterPro" id="IPR036890">
    <property type="entry name" value="HATPase_C_sf"/>
</dbReference>
<dbReference type="CDD" id="cd16936">
    <property type="entry name" value="HATPase_RsbW-like"/>
    <property type="match status" value="1"/>
</dbReference>
<sequence>MGEAVQSEMVVKRDLRAVAEVRTFVRLVAGGWEVDDFVPCLIASELVTNALRYATTADDEVVFRIGHTDAGVVWVEVQDSTCDMPRLERADLNGESGRGLFVVEQFTRCWGARPLAGNVGKVVFAVLNPT</sequence>
<dbReference type="RefSeq" id="WP_344895445.1">
    <property type="nucleotide sequence ID" value="NZ_BAABAS010000006.1"/>
</dbReference>
<keyword evidence="3" id="KW-0067">ATP-binding</keyword>
<keyword evidence="1" id="KW-0723">Serine/threonine-protein kinase</keyword>
<dbReference type="Pfam" id="PF13581">
    <property type="entry name" value="HATPase_c_2"/>
    <property type="match status" value="1"/>
</dbReference>
<evidence type="ECO:0000256" key="1">
    <source>
        <dbReference type="ARBA" id="ARBA00022527"/>
    </source>
</evidence>
<evidence type="ECO:0000313" key="3">
    <source>
        <dbReference type="EMBL" id="GAA4231018.1"/>
    </source>
</evidence>
<keyword evidence="1" id="KW-0418">Kinase</keyword>
<dbReference type="Proteomes" id="UP001501710">
    <property type="component" value="Unassembled WGS sequence"/>
</dbReference>
<dbReference type="EMBL" id="BAABAS010000006">
    <property type="protein sequence ID" value="GAA4231018.1"/>
    <property type="molecule type" value="Genomic_DNA"/>
</dbReference>
<keyword evidence="4" id="KW-1185">Reference proteome</keyword>
<accession>A0ABP8BZS1</accession>
<dbReference type="PANTHER" id="PTHR35526:SF3">
    <property type="entry name" value="ANTI-SIGMA-F FACTOR RSBW"/>
    <property type="match status" value="1"/>
</dbReference>
<keyword evidence="1" id="KW-0808">Transferase</keyword>
<keyword evidence="3" id="KW-0547">Nucleotide-binding</keyword>
<organism evidence="3 4">
    <name type="scientific">Actinomadura meridiana</name>
    <dbReference type="NCBI Taxonomy" id="559626"/>
    <lineage>
        <taxon>Bacteria</taxon>
        <taxon>Bacillati</taxon>
        <taxon>Actinomycetota</taxon>
        <taxon>Actinomycetes</taxon>
        <taxon>Streptosporangiales</taxon>
        <taxon>Thermomonosporaceae</taxon>
        <taxon>Actinomadura</taxon>
    </lineage>
</organism>
<proteinExistence type="predicted"/>
<gene>
    <name evidence="3" type="ORF">GCM10022254_27130</name>
</gene>
<dbReference type="PANTHER" id="PTHR35526">
    <property type="entry name" value="ANTI-SIGMA-F FACTOR RSBW-RELATED"/>
    <property type="match status" value="1"/>
</dbReference>
<evidence type="ECO:0000313" key="4">
    <source>
        <dbReference type="Proteomes" id="UP001501710"/>
    </source>
</evidence>
<dbReference type="GO" id="GO:0005524">
    <property type="term" value="F:ATP binding"/>
    <property type="evidence" value="ECO:0007669"/>
    <property type="project" value="UniProtKB-KW"/>
</dbReference>
<feature type="domain" description="Histidine kinase/HSP90-like ATPase" evidence="2">
    <location>
        <begin position="14"/>
        <end position="107"/>
    </location>
</feature>
<dbReference type="InterPro" id="IPR003594">
    <property type="entry name" value="HATPase_dom"/>
</dbReference>
<dbReference type="Gene3D" id="3.30.565.10">
    <property type="entry name" value="Histidine kinase-like ATPase, C-terminal domain"/>
    <property type="match status" value="1"/>
</dbReference>
<comment type="caution">
    <text evidence="3">The sequence shown here is derived from an EMBL/GenBank/DDBJ whole genome shotgun (WGS) entry which is preliminary data.</text>
</comment>
<protein>
    <submittedName>
        <fullName evidence="3">ATP-binding protein</fullName>
    </submittedName>
</protein>
<dbReference type="InterPro" id="IPR050267">
    <property type="entry name" value="Anti-sigma-factor_SerPK"/>
</dbReference>
<reference evidence="4" key="1">
    <citation type="journal article" date="2019" name="Int. J. Syst. Evol. Microbiol.">
        <title>The Global Catalogue of Microorganisms (GCM) 10K type strain sequencing project: providing services to taxonomists for standard genome sequencing and annotation.</title>
        <authorList>
            <consortium name="The Broad Institute Genomics Platform"/>
            <consortium name="The Broad Institute Genome Sequencing Center for Infectious Disease"/>
            <person name="Wu L."/>
            <person name="Ma J."/>
        </authorList>
    </citation>
    <scope>NUCLEOTIDE SEQUENCE [LARGE SCALE GENOMIC DNA]</scope>
    <source>
        <strain evidence="4">JCM 17440</strain>
    </source>
</reference>